<dbReference type="InterPro" id="IPR012675">
    <property type="entry name" value="Beta-grasp_dom_sf"/>
</dbReference>
<organism evidence="1 2">
    <name type="scientific">Cellulomonas chengniuliangii</name>
    <dbReference type="NCBI Taxonomy" id="2968084"/>
    <lineage>
        <taxon>Bacteria</taxon>
        <taxon>Bacillati</taxon>
        <taxon>Actinomycetota</taxon>
        <taxon>Actinomycetes</taxon>
        <taxon>Micrococcales</taxon>
        <taxon>Cellulomonadaceae</taxon>
        <taxon>Cellulomonas</taxon>
    </lineage>
</organism>
<name>A0ABY5KXU7_9CELL</name>
<dbReference type="SUPFAM" id="SSF54285">
    <property type="entry name" value="MoaD/ThiS"/>
    <property type="match status" value="1"/>
</dbReference>
<dbReference type="RefSeq" id="WP_227568591.1">
    <property type="nucleotide sequence ID" value="NZ_CP101988.1"/>
</dbReference>
<dbReference type="InterPro" id="IPR016155">
    <property type="entry name" value="Mopterin_synth/thiamin_S_b"/>
</dbReference>
<dbReference type="InterPro" id="IPR003749">
    <property type="entry name" value="ThiS/MoaD-like"/>
</dbReference>
<evidence type="ECO:0000313" key="2">
    <source>
        <dbReference type="Proteomes" id="UP001316189"/>
    </source>
</evidence>
<dbReference type="Pfam" id="PF02597">
    <property type="entry name" value="ThiS"/>
    <property type="match status" value="1"/>
</dbReference>
<dbReference type="Gene3D" id="3.10.20.30">
    <property type="match status" value="1"/>
</dbReference>
<keyword evidence="2" id="KW-1185">Reference proteome</keyword>
<sequence>MSELVTGTVRVRVRYFAGAGAAAKVDEEHVDVAEGSLVSGVLEVVGAQRGPDLARVIAASSVLVDGVQDRERSHPVRDGLTIDVLPPFAGG</sequence>
<dbReference type="Proteomes" id="UP001316189">
    <property type="component" value="Chromosome"/>
</dbReference>
<reference evidence="1 2" key="1">
    <citation type="submission" date="2022-07" db="EMBL/GenBank/DDBJ databases">
        <title>Novel species in genus cellulomonas.</title>
        <authorList>
            <person name="Ye L."/>
        </authorList>
    </citation>
    <scope>NUCLEOTIDE SEQUENCE [LARGE SCALE GENOMIC DNA]</scope>
    <source>
        <strain evidence="2">zg-Y338</strain>
    </source>
</reference>
<proteinExistence type="predicted"/>
<protein>
    <submittedName>
        <fullName evidence="1">MoaD/ThiS family protein</fullName>
    </submittedName>
</protein>
<gene>
    <name evidence="1" type="ORF">NP064_16470</name>
</gene>
<evidence type="ECO:0000313" key="1">
    <source>
        <dbReference type="EMBL" id="UUI75331.1"/>
    </source>
</evidence>
<accession>A0ABY5KXU7</accession>
<dbReference type="EMBL" id="CP101988">
    <property type="protein sequence ID" value="UUI75331.1"/>
    <property type="molecule type" value="Genomic_DNA"/>
</dbReference>